<keyword evidence="5" id="KW-1185">Reference proteome</keyword>
<sequence length="262" mass="30389">MKQNKISRSTVLLFLLGAALIVAALIMLVPDLLNYKQSNDTYEALKENYISEKAENTEVAEETEGDDSWWYTDVDVKLEELQQVNADIIGWIRFDNLEQLSYPVLYSGDDEKYLRTDIYGNQTIAGCIFMEGMNTPDFQDYHTILYGHNMKNLSMFGSLKKYKTEDFYKDHQFFTIYTSECAYRYQIFAYYDVPETDEVYTVGFAPDDTFQKFIDKMKQKSYDDTGVNVTKDDHIMTLSTCSTTGKRFVVHAVRIGEHALEK</sequence>
<dbReference type="InterPro" id="IPR023365">
    <property type="entry name" value="Sortase_dom-sf"/>
</dbReference>
<evidence type="ECO:0000256" key="2">
    <source>
        <dbReference type="PIRSR" id="PIRSR605754-1"/>
    </source>
</evidence>
<dbReference type="RefSeq" id="WP_055039065.1">
    <property type="nucleotide sequence ID" value="NZ_CBCTRZ010000003.1"/>
</dbReference>
<evidence type="ECO:0000256" key="3">
    <source>
        <dbReference type="SAM" id="Coils"/>
    </source>
</evidence>
<keyword evidence="1" id="KW-0378">Hydrolase</keyword>
<dbReference type="NCBIfam" id="TIGR03064">
    <property type="entry name" value="sortase_srtB"/>
    <property type="match status" value="1"/>
</dbReference>
<dbReference type="InterPro" id="IPR005754">
    <property type="entry name" value="Sortase"/>
</dbReference>
<dbReference type="InterPro" id="IPR009835">
    <property type="entry name" value="SrtB"/>
</dbReference>
<dbReference type="Gene3D" id="2.40.260.10">
    <property type="entry name" value="Sortase"/>
    <property type="match status" value="1"/>
</dbReference>
<protein>
    <submittedName>
        <fullName evidence="4">Uncharacterized protein</fullName>
    </submittedName>
</protein>
<evidence type="ECO:0000313" key="5">
    <source>
        <dbReference type="Proteomes" id="UP000049828"/>
    </source>
</evidence>
<name>A0A0M6WAG7_9FIRM</name>
<proteinExistence type="predicted"/>
<organism evidence="4 5">
    <name type="scientific">Roseburia inulinivorans</name>
    <dbReference type="NCBI Taxonomy" id="360807"/>
    <lineage>
        <taxon>Bacteria</taxon>
        <taxon>Bacillati</taxon>
        <taxon>Bacillota</taxon>
        <taxon>Clostridia</taxon>
        <taxon>Lachnospirales</taxon>
        <taxon>Lachnospiraceae</taxon>
        <taxon>Roseburia</taxon>
    </lineage>
</organism>
<evidence type="ECO:0000256" key="1">
    <source>
        <dbReference type="ARBA" id="ARBA00022801"/>
    </source>
</evidence>
<gene>
    <name evidence="4" type="ORF">RIL183_00131</name>
</gene>
<evidence type="ECO:0000313" key="4">
    <source>
        <dbReference type="EMBL" id="CRL32629.1"/>
    </source>
</evidence>
<dbReference type="GO" id="GO:0016787">
    <property type="term" value="F:hydrolase activity"/>
    <property type="evidence" value="ECO:0007669"/>
    <property type="project" value="UniProtKB-KW"/>
</dbReference>
<dbReference type="Pfam" id="PF04203">
    <property type="entry name" value="Sortase"/>
    <property type="match status" value="1"/>
</dbReference>
<dbReference type="AlphaFoldDB" id="A0A0M6WAG7"/>
<accession>A0A0M6WAG7</accession>
<feature type="active site" description="Proton donor/acceptor" evidence="2">
    <location>
        <position position="148"/>
    </location>
</feature>
<dbReference type="OrthoDB" id="9806013at2"/>
<feature type="active site" description="Acyl-thioester intermediate" evidence="2">
    <location>
        <position position="241"/>
    </location>
</feature>
<dbReference type="CDD" id="cd05826">
    <property type="entry name" value="Sortase_B"/>
    <property type="match status" value="1"/>
</dbReference>
<dbReference type="EMBL" id="CVRS01000016">
    <property type="protein sequence ID" value="CRL32629.1"/>
    <property type="molecule type" value="Genomic_DNA"/>
</dbReference>
<dbReference type="STRING" id="360807.ERS852392_00398"/>
<dbReference type="Proteomes" id="UP000049828">
    <property type="component" value="Unassembled WGS sequence"/>
</dbReference>
<dbReference type="SUPFAM" id="SSF63817">
    <property type="entry name" value="Sortase"/>
    <property type="match status" value="1"/>
</dbReference>
<feature type="coiled-coil region" evidence="3">
    <location>
        <begin position="35"/>
        <end position="62"/>
    </location>
</feature>
<reference evidence="5" key="1">
    <citation type="submission" date="2015-05" db="EMBL/GenBank/DDBJ databases">
        <authorList>
            <consortium name="Pathogen Informatics"/>
        </authorList>
    </citation>
    <scope>NUCLEOTIDE SEQUENCE [LARGE SCALE GENOMIC DNA]</scope>
    <source>
        <strain evidence="5">L1-83</strain>
    </source>
</reference>
<keyword evidence="3" id="KW-0175">Coiled coil</keyword>